<evidence type="ECO:0000313" key="1">
    <source>
        <dbReference type="EMBL" id="GAA4580910.1"/>
    </source>
</evidence>
<reference evidence="2" key="1">
    <citation type="journal article" date="2019" name="Int. J. Syst. Evol. Microbiol.">
        <title>The Global Catalogue of Microorganisms (GCM) 10K type strain sequencing project: providing services to taxonomists for standard genome sequencing and annotation.</title>
        <authorList>
            <consortium name="The Broad Institute Genomics Platform"/>
            <consortium name="The Broad Institute Genome Sequencing Center for Infectious Disease"/>
            <person name="Wu L."/>
            <person name="Ma J."/>
        </authorList>
    </citation>
    <scope>NUCLEOTIDE SEQUENCE [LARGE SCALE GENOMIC DNA]</scope>
    <source>
        <strain evidence="2">JCM 3175</strain>
    </source>
</reference>
<keyword evidence="2" id="KW-1185">Reference proteome</keyword>
<organism evidence="1 2">
    <name type="scientific">Micromonospora coerulea</name>
    <dbReference type="NCBI Taxonomy" id="47856"/>
    <lineage>
        <taxon>Bacteria</taxon>
        <taxon>Bacillati</taxon>
        <taxon>Actinomycetota</taxon>
        <taxon>Actinomycetes</taxon>
        <taxon>Micromonosporales</taxon>
        <taxon>Micromonosporaceae</taxon>
        <taxon>Micromonospora</taxon>
    </lineage>
</organism>
<sequence length="167" mass="18068">MPLKCLTWHARGEDASVRRMSDTPLSDVMTEHAETKTPESYERFLALFRASSIGVVAIGAPAQDADGRFIAGGDLGAGRTTHGDGRPRVLAYADPEAALRNFGPRFNAGLSGEVLLQMAAADPDCEGILVNSAIREISLIISKPTVQSLLTPNITEAPGRRPWWKRR</sequence>
<proteinExistence type="predicted"/>
<evidence type="ECO:0000313" key="2">
    <source>
        <dbReference type="Proteomes" id="UP001500307"/>
    </source>
</evidence>
<dbReference type="EMBL" id="BAABGU010000070">
    <property type="protein sequence ID" value="GAA4580910.1"/>
    <property type="molecule type" value="Genomic_DNA"/>
</dbReference>
<accession>A0ABP8T5G8</accession>
<dbReference type="Proteomes" id="UP001500307">
    <property type="component" value="Unassembled WGS sequence"/>
</dbReference>
<protein>
    <submittedName>
        <fullName evidence="1">Uncharacterized protein</fullName>
    </submittedName>
</protein>
<gene>
    <name evidence="1" type="ORF">GCM10023176_61120</name>
</gene>
<name>A0ABP8T5G8_9ACTN</name>
<comment type="caution">
    <text evidence="1">The sequence shown here is derived from an EMBL/GenBank/DDBJ whole genome shotgun (WGS) entry which is preliminary data.</text>
</comment>